<dbReference type="Pfam" id="PF07997">
    <property type="entry name" value="DUF1694"/>
    <property type="match status" value="1"/>
</dbReference>
<dbReference type="EMBL" id="SSXO01000002">
    <property type="protein sequence ID" value="TII00264.1"/>
    <property type="molecule type" value="Genomic_DNA"/>
</dbReference>
<evidence type="ECO:0000313" key="2">
    <source>
        <dbReference type="EMBL" id="TII00840.1"/>
    </source>
</evidence>
<name>A0A4T2GQ71_STRSU</name>
<dbReference type="PIRSF" id="PIRSF034303">
    <property type="entry name" value="DUF1694"/>
    <property type="match status" value="1"/>
</dbReference>
<organism evidence="2 3">
    <name type="scientific">Streptococcus suis</name>
    <dbReference type="NCBI Taxonomy" id="1307"/>
    <lineage>
        <taxon>Bacteria</taxon>
        <taxon>Bacillati</taxon>
        <taxon>Bacillota</taxon>
        <taxon>Bacilli</taxon>
        <taxon>Lactobacillales</taxon>
        <taxon>Streptococcaceae</taxon>
        <taxon>Streptococcus</taxon>
    </lineage>
</organism>
<reference evidence="2 3" key="1">
    <citation type="submission" date="2019-04" db="EMBL/GenBank/DDBJ databases">
        <title>Genome analysis of Streptococcus suis strain WUSS424.</title>
        <authorList>
            <person name="Chen H."/>
            <person name="Gao X."/>
            <person name="Wu Z."/>
        </authorList>
    </citation>
    <scope>NUCLEOTIDE SEQUENCE [LARGE SCALE GENOMIC DNA]</scope>
    <source>
        <strain evidence="2 3">WUSS424</strain>
    </source>
</reference>
<dbReference type="OrthoDB" id="95278at2"/>
<dbReference type="SUPFAM" id="SSF160515">
    <property type="entry name" value="YueI-like"/>
    <property type="match status" value="1"/>
</dbReference>
<gene>
    <name evidence="2" type="ORF">FAJ39_00445</name>
    <name evidence="1" type="ORF">FAJ39_04145</name>
</gene>
<dbReference type="Gene3D" id="3.30.1330.30">
    <property type="match status" value="1"/>
</dbReference>
<dbReference type="AlphaFoldDB" id="A0A4T2GQ71"/>
<evidence type="ECO:0000313" key="1">
    <source>
        <dbReference type="EMBL" id="TII00264.1"/>
    </source>
</evidence>
<protein>
    <submittedName>
        <fullName evidence="2">DUF1694 domain-containing protein</fullName>
    </submittedName>
</protein>
<proteinExistence type="predicted"/>
<sequence length="149" mass="17048">MTDIQKTILQKASGETRLDPDQQRIYMGTFRERVVLILTFDQVQAQTFQDKLPILCRDLSARFQPLTLKLSPSLSDRLQIAIIKTAQSLGLTTSIIDEKVGHSPYALVFHTDHAVDQEDISLEAVFPNLVKQEEKKEEQKTSFWKKLFG</sequence>
<dbReference type="Proteomes" id="UP000305165">
    <property type="component" value="Unassembled WGS sequence"/>
</dbReference>
<dbReference type="InterPro" id="IPR012543">
    <property type="entry name" value="DUF1694"/>
</dbReference>
<comment type="caution">
    <text evidence="2">The sequence shown here is derived from an EMBL/GenBank/DDBJ whole genome shotgun (WGS) entry which is preliminary data.</text>
</comment>
<accession>A0A4T2GQ71</accession>
<evidence type="ECO:0000313" key="3">
    <source>
        <dbReference type="Proteomes" id="UP000305165"/>
    </source>
</evidence>
<dbReference type="EMBL" id="SSXO01000001">
    <property type="protein sequence ID" value="TII00840.1"/>
    <property type="molecule type" value="Genomic_DNA"/>
</dbReference>
<dbReference type="InterPro" id="IPR029064">
    <property type="entry name" value="Ribosomal_eL30-like_sf"/>
</dbReference>